<evidence type="ECO:0000256" key="1">
    <source>
        <dbReference type="SAM" id="Phobius"/>
    </source>
</evidence>
<feature type="transmembrane region" description="Helical" evidence="1">
    <location>
        <begin position="152"/>
        <end position="172"/>
    </location>
</feature>
<feature type="non-terminal residue" evidence="2">
    <location>
        <position position="311"/>
    </location>
</feature>
<comment type="caution">
    <text evidence="2">The sequence shown here is derived from an EMBL/GenBank/DDBJ whole genome shotgun (WGS) entry which is preliminary data.</text>
</comment>
<proteinExistence type="predicted"/>
<dbReference type="AlphaFoldDB" id="A0A5M3MWN6"/>
<evidence type="ECO:0000313" key="3">
    <source>
        <dbReference type="Proteomes" id="UP000053558"/>
    </source>
</evidence>
<dbReference type="OMA" id="FWISSAK"/>
<feature type="transmembrane region" description="Helical" evidence="1">
    <location>
        <begin position="14"/>
        <end position="32"/>
    </location>
</feature>
<reference evidence="3" key="1">
    <citation type="journal article" date="2012" name="Science">
        <title>The Paleozoic origin of enzymatic lignin decomposition reconstructed from 31 fungal genomes.</title>
        <authorList>
            <person name="Floudas D."/>
            <person name="Binder M."/>
            <person name="Riley R."/>
            <person name="Barry K."/>
            <person name="Blanchette R.A."/>
            <person name="Henrissat B."/>
            <person name="Martinez A.T."/>
            <person name="Otillar R."/>
            <person name="Spatafora J.W."/>
            <person name="Yadav J.S."/>
            <person name="Aerts A."/>
            <person name="Benoit I."/>
            <person name="Boyd A."/>
            <person name="Carlson A."/>
            <person name="Copeland A."/>
            <person name="Coutinho P.M."/>
            <person name="de Vries R.P."/>
            <person name="Ferreira P."/>
            <person name="Findley K."/>
            <person name="Foster B."/>
            <person name="Gaskell J."/>
            <person name="Glotzer D."/>
            <person name="Gorecki P."/>
            <person name="Heitman J."/>
            <person name="Hesse C."/>
            <person name="Hori C."/>
            <person name="Igarashi K."/>
            <person name="Jurgens J.A."/>
            <person name="Kallen N."/>
            <person name="Kersten P."/>
            <person name="Kohler A."/>
            <person name="Kuees U."/>
            <person name="Kumar T.K.A."/>
            <person name="Kuo A."/>
            <person name="LaButti K."/>
            <person name="Larrondo L.F."/>
            <person name="Lindquist E."/>
            <person name="Ling A."/>
            <person name="Lombard V."/>
            <person name="Lucas S."/>
            <person name="Lundell T."/>
            <person name="Martin R."/>
            <person name="McLaughlin D.J."/>
            <person name="Morgenstern I."/>
            <person name="Morin E."/>
            <person name="Murat C."/>
            <person name="Nagy L.G."/>
            <person name="Nolan M."/>
            <person name="Ohm R.A."/>
            <person name="Patyshakuliyeva A."/>
            <person name="Rokas A."/>
            <person name="Ruiz-Duenas F.J."/>
            <person name="Sabat G."/>
            <person name="Salamov A."/>
            <person name="Samejima M."/>
            <person name="Schmutz J."/>
            <person name="Slot J.C."/>
            <person name="St John F."/>
            <person name="Stenlid J."/>
            <person name="Sun H."/>
            <person name="Sun S."/>
            <person name="Syed K."/>
            <person name="Tsang A."/>
            <person name="Wiebenga A."/>
            <person name="Young D."/>
            <person name="Pisabarro A."/>
            <person name="Eastwood D.C."/>
            <person name="Martin F."/>
            <person name="Cullen D."/>
            <person name="Grigoriev I.V."/>
            <person name="Hibbett D.S."/>
        </authorList>
    </citation>
    <scope>NUCLEOTIDE SEQUENCE [LARGE SCALE GENOMIC DNA]</scope>
    <source>
        <strain evidence="3">RWD-64-598 SS2</strain>
    </source>
</reference>
<feature type="transmembrane region" description="Helical" evidence="1">
    <location>
        <begin position="84"/>
        <end position="104"/>
    </location>
</feature>
<feature type="transmembrane region" description="Helical" evidence="1">
    <location>
        <begin position="192"/>
        <end position="217"/>
    </location>
</feature>
<gene>
    <name evidence="2" type="ORF">CONPUDRAFT_37688</name>
</gene>
<name>A0A5M3MWN6_CONPW</name>
<dbReference type="GeneID" id="19206827"/>
<keyword evidence="1" id="KW-0472">Membrane</keyword>
<keyword evidence="1" id="KW-1133">Transmembrane helix</keyword>
<protein>
    <submittedName>
        <fullName evidence="2">Uncharacterized protein</fullName>
    </submittedName>
</protein>
<keyword evidence="3" id="KW-1185">Reference proteome</keyword>
<dbReference type="RefSeq" id="XP_007766288.1">
    <property type="nucleotide sequence ID" value="XM_007768098.1"/>
</dbReference>
<dbReference type="EMBL" id="JH711576">
    <property type="protein sequence ID" value="EIW83011.1"/>
    <property type="molecule type" value="Genomic_DNA"/>
</dbReference>
<keyword evidence="1" id="KW-0812">Transmembrane</keyword>
<feature type="transmembrane region" description="Helical" evidence="1">
    <location>
        <begin position="224"/>
        <end position="243"/>
    </location>
</feature>
<dbReference type="Proteomes" id="UP000053558">
    <property type="component" value="Unassembled WGS sequence"/>
</dbReference>
<evidence type="ECO:0000313" key="2">
    <source>
        <dbReference type="EMBL" id="EIW83011.1"/>
    </source>
</evidence>
<feature type="non-terminal residue" evidence="2">
    <location>
        <position position="1"/>
    </location>
</feature>
<organism evidence="2 3">
    <name type="scientific">Coniophora puteana (strain RWD-64-598)</name>
    <name type="common">Brown rot fungus</name>
    <dbReference type="NCBI Taxonomy" id="741705"/>
    <lineage>
        <taxon>Eukaryota</taxon>
        <taxon>Fungi</taxon>
        <taxon>Dikarya</taxon>
        <taxon>Basidiomycota</taxon>
        <taxon>Agaricomycotina</taxon>
        <taxon>Agaricomycetes</taxon>
        <taxon>Agaricomycetidae</taxon>
        <taxon>Boletales</taxon>
        <taxon>Coniophorineae</taxon>
        <taxon>Coniophoraceae</taxon>
        <taxon>Coniophora</taxon>
    </lineage>
</organism>
<dbReference type="KEGG" id="cput:CONPUDRAFT_37688"/>
<sequence length="311" mass="34205">FPSPVGGVPFPSDLVVSVLFALLYGLLIPVLAGRVINKHYRSTLSINTAVLAIERLIVFCLRAAQSQKPDLRTSQTLTTYIQVSIGLGYVVMVQDIVALLRCVLVNSTVGSLLHPSSPNPSIQSVSSQSHLHMADHSVVQDQPRRRFWYRRLTDFIMLLILASLLVGVIGNSRYRRAMSNPNYTQQVTQLRYASSGIALAAIITTAFVVSWAAFALPKMQKSQVMILLVLCACTATSAIYRLAVLHNDTTSLTSTASGSGNTAAEKTEFYIFHMLTDWTAGALLLLPNIKTRFGTGMWGDWRSSDESIRKR</sequence>
<accession>A0A5M3MWN6</accession>
<dbReference type="OrthoDB" id="2562239at2759"/>